<evidence type="ECO:0000313" key="2">
    <source>
        <dbReference type="Proteomes" id="UP001165960"/>
    </source>
</evidence>
<keyword evidence="2" id="KW-1185">Reference proteome</keyword>
<sequence length="62" mass="7087">MLGLTEKVIPHMGVWRPWAIAANYVMWMALIIYWVFQAQPFPLTEGSPGGNPGHDKDKENYL</sequence>
<dbReference type="EMBL" id="QTSX02007240">
    <property type="protein sequence ID" value="KAJ9049375.1"/>
    <property type="molecule type" value="Genomic_DNA"/>
</dbReference>
<reference evidence="1" key="1">
    <citation type="submission" date="2022-04" db="EMBL/GenBank/DDBJ databases">
        <title>Genome of the entomopathogenic fungus Entomophthora muscae.</title>
        <authorList>
            <person name="Elya C."/>
            <person name="Lovett B.R."/>
            <person name="Lee E."/>
            <person name="Macias A.M."/>
            <person name="Hajek A.E."/>
            <person name="De Bivort B.L."/>
            <person name="Kasson M.T."/>
            <person name="De Fine Licht H.H."/>
            <person name="Stajich J.E."/>
        </authorList>
    </citation>
    <scope>NUCLEOTIDE SEQUENCE</scope>
    <source>
        <strain evidence="1">Berkeley</strain>
    </source>
</reference>
<dbReference type="Proteomes" id="UP001165960">
    <property type="component" value="Unassembled WGS sequence"/>
</dbReference>
<gene>
    <name evidence="1" type="ORF">DSO57_1025197</name>
</gene>
<proteinExistence type="predicted"/>
<organism evidence="1 2">
    <name type="scientific">Entomophthora muscae</name>
    <dbReference type="NCBI Taxonomy" id="34485"/>
    <lineage>
        <taxon>Eukaryota</taxon>
        <taxon>Fungi</taxon>
        <taxon>Fungi incertae sedis</taxon>
        <taxon>Zoopagomycota</taxon>
        <taxon>Entomophthoromycotina</taxon>
        <taxon>Entomophthoromycetes</taxon>
        <taxon>Entomophthorales</taxon>
        <taxon>Entomophthoraceae</taxon>
        <taxon>Entomophthora</taxon>
    </lineage>
</organism>
<accession>A0ACC2RHD2</accession>
<name>A0ACC2RHD2_9FUNG</name>
<protein>
    <submittedName>
        <fullName evidence="1">Uncharacterized protein</fullName>
    </submittedName>
</protein>
<evidence type="ECO:0000313" key="1">
    <source>
        <dbReference type="EMBL" id="KAJ9049375.1"/>
    </source>
</evidence>
<comment type="caution">
    <text evidence="1">The sequence shown here is derived from an EMBL/GenBank/DDBJ whole genome shotgun (WGS) entry which is preliminary data.</text>
</comment>